<feature type="domain" description="CobN/magnesium chelatase" evidence="1">
    <location>
        <begin position="2"/>
        <end position="73"/>
    </location>
</feature>
<dbReference type="EMBL" id="CCXY01000271">
    <property type="protein sequence ID" value="CEG13200.1"/>
    <property type="molecule type" value="Genomic_DNA"/>
</dbReference>
<accession>A0A098EDV6</accession>
<dbReference type="AlphaFoldDB" id="A0A098EDV6"/>
<evidence type="ECO:0000313" key="2">
    <source>
        <dbReference type="EMBL" id="CEG13200.1"/>
    </source>
</evidence>
<protein>
    <recommendedName>
        <fullName evidence="1">CobN/magnesium chelatase domain-containing protein</fullName>
    </recommendedName>
</protein>
<organism evidence="2">
    <name type="scientific">groundwater metagenome</name>
    <dbReference type="NCBI Taxonomy" id="717931"/>
    <lineage>
        <taxon>unclassified sequences</taxon>
        <taxon>metagenomes</taxon>
        <taxon>ecological metagenomes</taxon>
    </lineage>
</organism>
<dbReference type="Pfam" id="PF02514">
    <property type="entry name" value="CobN-Mg_chel"/>
    <property type="match status" value="1"/>
</dbReference>
<evidence type="ECO:0000259" key="1">
    <source>
        <dbReference type="Pfam" id="PF02514"/>
    </source>
</evidence>
<name>A0A098EDV6_9ZZZZ</name>
<sequence>MKILERTHNALTRIRNTQIDDGMHIFGEIPAKERRVEFINGIMRYDYGEKVSMRRSIFEMMGLNYDEAMEKTRKIYR</sequence>
<gene>
    <name evidence="2" type="ORF">MSIBF_A3420001</name>
</gene>
<dbReference type="InterPro" id="IPR003672">
    <property type="entry name" value="CobN/Mg_chltase"/>
</dbReference>
<proteinExistence type="predicted"/>
<reference evidence="2" key="1">
    <citation type="submission" date="2014-09" db="EMBL/GenBank/DDBJ databases">
        <authorList>
            <person name="Probst J Alexander"/>
        </authorList>
    </citation>
    <scope>NUCLEOTIDE SEQUENCE</scope>
</reference>